<dbReference type="AlphaFoldDB" id="A0A5B8YH76"/>
<organism evidence="1 2">
    <name type="scientific">Antarcticibacterium arcticum</name>
    <dbReference type="NCBI Taxonomy" id="2585771"/>
    <lineage>
        <taxon>Bacteria</taxon>
        <taxon>Pseudomonadati</taxon>
        <taxon>Bacteroidota</taxon>
        <taxon>Flavobacteriia</taxon>
        <taxon>Flavobacteriales</taxon>
        <taxon>Flavobacteriaceae</taxon>
        <taxon>Antarcticibacterium</taxon>
    </lineage>
</organism>
<keyword evidence="2" id="KW-1185">Reference proteome</keyword>
<name>A0A5B8YH76_9FLAO</name>
<protein>
    <submittedName>
        <fullName evidence="1">Uncharacterized protein</fullName>
    </submittedName>
</protein>
<gene>
    <name evidence="1" type="ORF">FK178_05095</name>
</gene>
<dbReference type="OrthoDB" id="9429627at2"/>
<accession>A0A5B8YH76</accession>
<sequence>MRKNEKEIMDGYVVDIICLRRISPSQYTKQASEHSTACALMGHCVESGYGLIGENNELKLLDPKATPRIVALLKKTDKDKGVILRVEREENDKEMTTTKVSFA</sequence>
<evidence type="ECO:0000313" key="1">
    <source>
        <dbReference type="EMBL" id="QED37124.1"/>
    </source>
</evidence>
<dbReference type="KEGG" id="anp:FK178_05095"/>
<reference evidence="1 2" key="1">
    <citation type="submission" date="2019-08" db="EMBL/GenBank/DDBJ databases">
        <title>Antarcticibacterium arcticum sp. nov., a bacterium isolated from marine sediment of the Canadian Beaufort Sea.</title>
        <authorList>
            <person name="Lee Y.M."/>
            <person name="Baek K."/>
            <person name="Lee D.-H."/>
            <person name="Shin S.C."/>
            <person name="Jin Y.K."/>
            <person name="Park Y."/>
        </authorList>
    </citation>
    <scope>NUCLEOTIDE SEQUENCE [LARGE SCALE GENOMIC DNA]</scope>
    <source>
        <strain evidence="1 2">PAMC 28998</strain>
    </source>
</reference>
<dbReference type="EMBL" id="CP042476">
    <property type="protein sequence ID" value="QED37124.1"/>
    <property type="molecule type" value="Genomic_DNA"/>
</dbReference>
<proteinExistence type="predicted"/>
<dbReference type="Proteomes" id="UP000321954">
    <property type="component" value="Chromosome"/>
</dbReference>
<evidence type="ECO:0000313" key="2">
    <source>
        <dbReference type="Proteomes" id="UP000321954"/>
    </source>
</evidence>